<evidence type="ECO:0000313" key="5">
    <source>
        <dbReference type="Proteomes" id="UP001596523"/>
    </source>
</evidence>
<sequence length="198" mass="20660">MPPADRDLLFAAENGDVDAVRAALTAGAPVDARSVHGRSALLLAALADHVDAAAVLVAAGADVNAADDREDSPWLVTGVTGSVAMMETLLPGRPDLKRLNRYGGTCLIPAAERGHVAYVRALLQQTDIDVDHVNRLGWTALLEAVILGNGGRAHQEVVELLITAGATPSLPDGDGVTALEHAERRGYTEIAGLLRAVR</sequence>
<protein>
    <submittedName>
        <fullName evidence="4">Ankyrin repeat domain-containing protein</fullName>
    </submittedName>
</protein>
<dbReference type="PROSITE" id="PS50088">
    <property type="entry name" value="ANK_REPEAT"/>
    <property type="match status" value="1"/>
</dbReference>
<dbReference type="InterPro" id="IPR002110">
    <property type="entry name" value="Ankyrin_rpt"/>
</dbReference>
<evidence type="ECO:0000313" key="4">
    <source>
        <dbReference type="EMBL" id="MFC7307013.1"/>
    </source>
</evidence>
<gene>
    <name evidence="4" type="ORF">ACFQVC_22625</name>
</gene>
<dbReference type="Pfam" id="PF12796">
    <property type="entry name" value="Ank_2"/>
    <property type="match status" value="2"/>
</dbReference>
<proteinExistence type="predicted"/>
<reference evidence="5" key="1">
    <citation type="journal article" date="2019" name="Int. J. Syst. Evol. Microbiol.">
        <title>The Global Catalogue of Microorganisms (GCM) 10K type strain sequencing project: providing services to taxonomists for standard genome sequencing and annotation.</title>
        <authorList>
            <consortium name="The Broad Institute Genomics Platform"/>
            <consortium name="The Broad Institute Genome Sequencing Center for Infectious Disease"/>
            <person name="Wu L."/>
            <person name="Ma J."/>
        </authorList>
    </citation>
    <scope>NUCLEOTIDE SEQUENCE [LARGE SCALE GENOMIC DNA]</scope>
    <source>
        <strain evidence="5">SYNS20</strain>
    </source>
</reference>
<dbReference type="Gene3D" id="1.25.40.20">
    <property type="entry name" value="Ankyrin repeat-containing domain"/>
    <property type="match status" value="1"/>
</dbReference>
<keyword evidence="1" id="KW-0677">Repeat</keyword>
<evidence type="ECO:0000256" key="2">
    <source>
        <dbReference type="ARBA" id="ARBA00023043"/>
    </source>
</evidence>
<dbReference type="SMART" id="SM00248">
    <property type="entry name" value="ANK"/>
    <property type="match status" value="4"/>
</dbReference>
<dbReference type="Proteomes" id="UP001596523">
    <property type="component" value="Unassembled WGS sequence"/>
</dbReference>
<dbReference type="SUPFAM" id="SSF48403">
    <property type="entry name" value="Ankyrin repeat"/>
    <property type="match status" value="1"/>
</dbReference>
<feature type="repeat" description="ANK" evidence="3">
    <location>
        <begin position="36"/>
        <end position="68"/>
    </location>
</feature>
<name>A0ABW2JNM5_9ACTN</name>
<comment type="caution">
    <text evidence="4">The sequence shown here is derived from an EMBL/GenBank/DDBJ whole genome shotgun (WGS) entry which is preliminary data.</text>
</comment>
<keyword evidence="5" id="KW-1185">Reference proteome</keyword>
<dbReference type="PANTHER" id="PTHR24173:SF74">
    <property type="entry name" value="ANKYRIN REPEAT DOMAIN-CONTAINING PROTEIN 16"/>
    <property type="match status" value="1"/>
</dbReference>
<evidence type="ECO:0000256" key="1">
    <source>
        <dbReference type="ARBA" id="ARBA00022737"/>
    </source>
</evidence>
<accession>A0ABW2JNM5</accession>
<evidence type="ECO:0000256" key="3">
    <source>
        <dbReference type="PROSITE-ProRule" id="PRU00023"/>
    </source>
</evidence>
<organism evidence="4 5">
    <name type="scientific">Streptomyces monticola</name>
    <dbReference type="NCBI Taxonomy" id="2666263"/>
    <lineage>
        <taxon>Bacteria</taxon>
        <taxon>Bacillati</taxon>
        <taxon>Actinomycetota</taxon>
        <taxon>Actinomycetes</taxon>
        <taxon>Kitasatosporales</taxon>
        <taxon>Streptomycetaceae</taxon>
        <taxon>Streptomyces</taxon>
    </lineage>
</organism>
<dbReference type="PANTHER" id="PTHR24173">
    <property type="entry name" value="ANKYRIN REPEAT CONTAINING"/>
    <property type="match status" value="1"/>
</dbReference>
<dbReference type="RefSeq" id="WP_381833194.1">
    <property type="nucleotide sequence ID" value="NZ_JBHTCF010000010.1"/>
</dbReference>
<dbReference type="PROSITE" id="PS50297">
    <property type="entry name" value="ANK_REP_REGION"/>
    <property type="match status" value="1"/>
</dbReference>
<dbReference type="EMBL" id="JBHTCF010000010">
    <property type="protein sequence ID" value="MFC7307013.1"/>
    <property type="molecule type" value="Genomic_DNA"/>
</dbReference>
<keyword evidence="2 3" id="KW-0040">ANK repeat</keyword>
<dbReference type="InterPro" id="IPR036770">
    <property type="entry name" value="Ankyrin_rpt-contain_sf"/>
</dbReference>